<evidence type="ECO:0000313" key="1">
    <source>
        <dbReference type="Proteomes" id="UP000000437"/>
    </source>
</evidence>
<organism evidence="1 2">
    <name type="scientific">Danio rerio</name>
    <name type="common">Zebrafish</name>
    <name type="synonym">Brachydanio rerio</name>
    <dbReference type="NCBI Taxonomy" id="7955"/>
    <lineage>
        <taxon>Eukaryota</taxon>
        <taxon>Metazoa</taxon>
        <taxon>Chordata</taxon>
        <taxon>Craniata</taxon>
        <taxon>Vertebrata</taxon>
        <taxon>Euteleostomi</taxon>
        <taxon>Actinopterygii</taxon>
        <taxon>Neopterygii</taxon>
        <taxon>Teleostei</taxon>
        <taxon>Ostariophysi</taxon>
        <taxon>Cypriniformes</taxon>
        <taxon>Danionidae</taxon>
        <taxon>Danioninae</taxon>
        <taxon>Danio</taxon>
    </lineage>
</organism>
<evidence type="ECO:0000313" key="2">
    <source>
        <dbReference type="RefSeq" id="XP_073763485.1"/>
    </source>
</evidence>
<gene>
    <name evidence="2" type="primary">LOC137495978</name>
</gene>
<proteinExistence type="predicted"/>
<reference evidence="2" key="1">
    <citation type="submission" date="2025-08" db="UniProtKB">
        <authorList>
            <consortium name="RefSeq"/>
        </authorList>
    </citation>
    <scope>IDENTIFICATION</scope>
    <source>
        <strain evidence="2">Tuebingen</strain>
        <tissue evidence="2">Fibroblasts and whole tissue</tissue>
    </source>
</reference>
<name>A0AC58G196_DANRE</name>
<dbReference type="Proteomes" id="UP000000437">
    <property type="component" value="Chromosome 1"/>
</dbReference>
<protein>
    <submittedName>
        <fullName evidence="2">Uncharacterized protein</fullName>
    </submittedName>
</protein>
<keyword evidence="1" id="KW-1185">Reference proteome</keyword>
<accession>A0AC58G196</accession>
<sequence length="270" mass="30104">MKLFCAFWLWIFLSGFGIATSADINIQEYTGKYVIIICSHKWASDNFKYFCRDPCTYKDGALVSSKQAEVGRYRLKDLGDGSFTVTIADLQESDSGIYWCGVERSIKDTYEKVILEVSKDPNESIATSTQAYTDMHTFMDSHTTYTQPELSSESPSTTASSTCRYSTLDSLTFPPSVSASVHTSPYAAVGLGLAVIILLVGLITVHLYRKRVKTSETATSADRSDGFKEEGIQKSTEIKSTDTYEVMRSHSYSIYENLDEGQVHEDYGNL</sequence>
<dbReference type="RefSeq" id="XP_073763485.1">
    <property type="nucleotide sequence ID" value="XM_073907384.1"/>
</dbReference>